<accession>A0A7W8GGU9</accession>
<sequence>MVPSLSVTDLFAWMDRALGSPAEAWALNEYLLKHPGAIDSLPLEARWAAERRWMGIWRRLSGQLPCAPGD</sequence>
<gene>
    <name evidence="1" type="ORF">HNQ09_002861</name>
</gene>
<dbReference type="AlphaFoldDB" id="A0A7W8GGU9"/>
<evidence type="ECO:0000313" key="2">
    <source>
        <dbReference type="Proteomes" id="UP000525389"/>
    </source>
</evidence>
<dbReference type="Proteomes" id="UP000525389">
    <property type="component" value="Unassembled WGS sequence"/>
</dbReference>
<protein>
    <submittedName>
        <fullName evidence="1">Putative nucleotidyltransferase</fullName>
    </submittedName>
</protein>
<evidence type="ECO:0000313" key="1">
    <source>
        <dbReference type="EMBL" id="MBB5235404.1"/>
    </source>
</evidence>
<comment type="caution">
    <text evidence="1">The sequence shown here is derived from an EMBL/GenBank/DDBJ whole genome shotgun (WGS) entry which is preliminary data.</text>
</comment>
<dbReference type="EMBL" id="JACHFN010000012">
    <property type="protein sequence ID" value="MBB5235404.1"/>
    <property type="molecule type" value="Genomic_DNA"/>
</dbReference>
<dbReference type="GO" id="GO:0016740">
    <property type="term" value="F:transferase activity"/>
    <property type="evidence" value="ECO:0007669"/>
    <property type="project" value="UniProtKB-KW"/>
</dbReference>
<name>A0A7W8GGU9_9DEIO</name>
<reference evidence="1 2" key="1">
    <citation type="submission" date="2020-08" db="EMBL/GenBank/DDBJ databases">
        <title>Genomic Encyclopedia of Type Strains, Phase IV (KMG-IV): sequencing the most valuable type-strain genomes for metagenomic binning, comparative biology and taxonomic classification.</title>
        <authorList>
            <person name="Goeker M."/>
        </authorList>
    </citation>
    <scope>NUCLEOTIDE SEQUENCE [LARGE SCALE GENOMIC DNA]</scope>
    <source>
        <strain evidence="1 2">DSM 101791</strain>
    </source>
</reference>
<keyword evidence="1" id="KW-0808">Transferase</keyword>
<keyword evidence="2" id="KW-1185">Reference proteome</keyword>
<dbReference type="RefSeq" id="WP_184030556.1">
    <property type="nucleotide sequence ID" value="NZ_JACHFN010000012.1"/>
</dbReference>
<proteinExistence type="predicted"/>
<organism evidence="1 2">
    <name type="scientific">Deinococcus budaensis</name>
    <dbReference type="NCBI Taxonomy" id="1665626"/>
    <lineage>
        <taxon>Bacteria</taxon>
        <taxon>Thermotogati</taxon>
        <taxon>Deinococcota</taxon>
        <taxon>Deinococci</taxon>
        <taxon>Deinococcales</taxon>
        <taxon>Deinococcaceae</taxon>
        <taxon>Deinococcus</taxon>
    </lineage>
</organism>